<name>A0A6G9ZD35_9NOCA</name>
<evidence type="ECO:0000313" key="1">
    <source>
        <dbReference type="EMBL" id="QIS23525.1"/>
    </source>
</evidence>
<gene>
    <name evidence="1" type="ORF">F6W96_39780</name>
</gene>
<accession>A0A6G9ZD35</accession>
<dbReference type="InterPro" id="IPR011747">
    <property type="entry name" value="CHP02241"/>
</dbReference>
<sequence length="143" mass="15665">MTLLPFAVNNLFRFDVGVYELGSFTSCQGLGCSVATETRTEGGVNDRVHQLPSHLEYSHITLSRPLTQLTTTVWAWISAQARTPVPLLADLTALGPDRQPLVRWILYGVVPVRWNAPAFDTETSGAATETLEIAHNGFVESPL</sequence>
<proteinExistence type="predicted"/>
<dbReference type="PANTHER" id="PTHR38009">
    <property type="entry name" value="CONSERVED HYPOTHETICAL PHAGE TAIL PROTEIN"/>
    <property type="match status" value="1"/>
</dbReference>
<dbReference type="Proteomes" id="UP000500953">
    <property type="component" value="Chromosome"/>
</dbReference>
<dbReference type="PANTHER" id="PTHR38009:SF1">
    <property type="entry name" value="CONSERVED HYPOTHETICAL PHAGE TAIL PROTEIN"/>
    <property type="match status" value="1"/>
</dbReference>
<dbReference type="AlphaFoldDB" id="A0A6G9ZD35"/>
<dbReference type="InterPro" id="IPR010667">
    <property type="entry name" value="Phage_T4_Gp19"/>
</dbReference>
<protein>
    <submittedName>
        <fullName evidence="1">Phage tail protein</fullName>
    </submittedName>
</protein>
<organism evidence="1 2">
    <name type="scientific">Nocardia terpenica</name>
    <dbReference type="NCBI Taxonomy" id="455432"/>
    <lineage>
        <taxon>Bacteria</taxon>
        <taxon>Bacillati</taxon>
        <taxon>Actinomycetota</taxon>
        <taxon>Actinomycetes</taxon>
        <taxon>Mycobacteriales</taxon>
        <taxon>Nocardiaceae</taxon>
        <taxon>Nocardia</taxon>
    </lineage>
</organism>
<dbReference type="Pfam" id="PF06841">
    <property type="entry name" value="Phage_T4_gp19"/>
    <property type="match status" value="1"/>
</dbReference>
<dbReference type="GO" id="GO:0005198">
    <property type="term" value="F:structural molecule activity"/>
    <property type="evidence" value="ECO:0007669"/>
    <property type="project" value="InterPro"/>
</dbReference>
<evidence type="ECO:0000313" key="2">
    <source>
        <dbReference type="Proteomes" id="UP000500953"/>
    </source>
</evidence>
<dbReference type="RefSeq" id="WP_167490860.1">
    <property type="nucleotide sequence ID" value="NZ_CP046173.1"/>
</dbReference>
<dbReference type="EMBL" id="CP046173">
    <property type="protein sequence ID" value="QIS23525.1"/>
    <property type="molecule type" value="Genomic_DNA"/>
</dbReference>
<reference evidence="1 2" key="1">
    <citation type="journal article" date="2019" name="ACS Chem. Biol.">
        <title>Identification and Mobilization of a Cryptic Antibiotic Biosynthesis Gene Locus from a Human-Pathogenic Nocardia Isolate.</title>
        <authorList>
            <person name="Herisse M."/>
            <person name="Ishida K."/>
            <person name="Porter J.L."/>
            <person name="Howden B."/>
            <person name="Hertweck C."/>
            <person name="Stinear T.P."/>
            <person name="Pidot S.J."/>
        </authorList>
    </citation>
    <scope>NUCLEOTIDE SEQUENCE [LARGE SCALE GENOMIC DNA]</scope>
    <source>
        <strain evidence="1 2">AUSMDU00012715</strain>
    </source>
</reference>
<dbReference type="NCBIfam" id="TIGR02241">
    <property type="entry name" value="conserved hypothetical phage tail region protein"/>
    <property type="match status" value="1"/>
</dbReference>